<dbReference type="AlphaFoldDB" id="A0AAE3KY78"/>
<gene>
    <name evidence="1" type="ORF">PV02_11690</name>
</gene>
<organism evidence="1 2">
    <name type="scientific">Methanolobus chelungpuianus</name>
    <dbReference type="NCBI Taxonomy" id="502115"/>
    <lineage>
        <taxon>Archaea</taxon>
        <taxon>Methanobacteriati</taxon>
        <taxon>Methanobacteriota</taxon>
        <taxon>Stenosarchaea group</taxon>
        <taxon>Methanomicrobia</taxon>
        <taxon>Methanosarcinales</taxon>
        <taxon>Methanosarcinaceae</taxon>
        <taxon>Methanolobus</taxon>
    </lineage>
</organism>
<reference evidence="1 2" key="1">
    <citation type="journal article" date="2011" name="Appl. Environ. Microbiol.">
        <title>Methanogenic archaea isolated from Taiwan's Chelungpu fault.</title>
        <authorList>
            <person name="Wu S.Y."/>
            <person name="Lai M.C."/>
        </authorList>
    </citation>
    <scope>NUCLEOTIDE SEQUENCE [LARGE SCALE GENOMIC DNA]</scope>
    <source>
        <strain evidence="1 2">St545Mb</strain>
    </source>
</reference>
<dbReference type="NCBIfam" id="TIGR02687">
    <property type="entry name" value="BREX-1 system phosphatase PglZ type A"/>
    <property type="match status" value="1"/>
</dbReference>
<evidence type="ECO:0000313" key="1">
    <source>
        <dbReference type="EMBL" id="MCQ6963695.1"/>
    </source>
</evidence>
<dbReference type="InterPro" id="IPR014060">
    <property type="entry name" value="PglZ"/>
</dbReference>
<keyword evidence="2" id="KW-1185">Reference proteome</keyword>
<proteinExistence type="predicted"/>
<dbReference type="EMBL" id="JTEO01000006">
    <property type="protein sequence ID" value="MCQ6963695.1"/>
    <property type="molecule type" value="Genomic_DNA"/>
</dbReference>
<accession>A0AAE3KY78</accession>
<dbReference type="RefSeq" id="WP_256623636.1">
    <property type="nucleotide sequence ID" value="NZ_JTEO01000006.1"/>
</dbReference>
<dbReference type="Proteomes" id="UP001206983">
    <property type="component" value="Unassembled WGS sequence"/>
</dbReference>
<comment type="caution">
    <text evidence="1">The sequence shown here is derived from an EMBL/GenBank/DDBJ whole genome shotgun (WGS) entry which is preliminary data.</text>
</comment>
<protein>
    <submittedName>
        <fullName evidence="1">DNA repair protein</fullName>
    </submittedName>
</protein>
<evidence type="ECO:0000313" key="2">
    <source>
        <dbReference type="Proteomes" id="UP001206983"/>
    </source>
</evidence>
<dbReference type="Pfam" id="PF08665">
    <property type="entry name" value="PglZ"/>
    <property type="match status" value="1"/>
</dbReference>
<name>A0AAE3KY78_9EURY</name>
<sequence>MLNPEKTTQSILKKFETLGDFEKRKIVFWYDKDGTADEEGLAQIGEALGEKGIKLHVLNKNFFATKKLLEKDDTESSYLIYSGETEREPELNWLLDIQLYSGRFENSRISDIKSEFGIEGYDLDRFLEKHQQFFAGKKRVVPLKRMYQSNWRDEEFILGFLGVLSGSSTTDLKEIIRKILINSLDEGSNTVWEEIVRFELVEEFWDMMNRYFGYRSEEPTLKKLFLSFIVTHISRNTNIDLKKYKAYSNSLSNECEIFIRGWMDNSKDSGIFDDYCRLILEDNNGQFNKYLNTEIKKYDVNDYIEAESLALFDKHIIRKIVDELDNGKEDFDNYLEWIASRKTKHWYPDFENIYNALEYAVRLHLFAKEFNEENLSDQNLNRFFRNYAERYYLMDYYYRKFYYHYDKDSQKDDLKTTREDVEKLYNNRLLDRLLTRWSELISQEMNGRWNIELIDCQDEFYKLYIKNIINRNDKDKIAVVISDAMRYEVAAELQDVLNKDTRGTVELKYMTGSLPSYTKLGMASLLPHERLEYRSQNVFADGISTEGTENRGKILEKMTPDSIALSYEELMNITRDKAREQFKGIRLFYIYHDKIDATGDHSASEHGVFNAAEETIADVKKIIEKLTNFQILNNLIVTADHGFIYQRDALESCDKVETGSFDKEKVVASSKRFILSEESIDLMNVHKFSMNYMIKSEAQKEMFAYVPQADLRFRMQGANKNFVHGGAAPQEIVVPVLKYTYNRTTDLDRKGIKYGKVGLAVINASRKITSSPFSINILQTEKVTEKLLPRRFKVALWDMDGDEFKVSDEKLIIAESASDEASDRQYKVALTLTGEVENKVYYIRLIDEDPTEINKDIIDPMPFEVDLLIVDDF</sequence>